<evidence type="ECO:0000313" key="2">
    <source>
        <dbReference type="EMBL" id="KAI4538984.1"/>
    </source>
</evidence>
<feature type="compositionally biased region" description="Polar residues" evidence="1">
    <location>
        <begin position="259"/>
        <end position="268"/>
    </location>
</feature>
<dbReference type="AlphaFoldDB" id="A0AAD4U742"/>
<dbReference type="Proteomes" id="UP001214576">
    <property type="component" value="Unassembled WGS sequence"/>
</dbReference>
<feature type="region of interest" description="Disordered" evidence="1">
    <location>
        <begin position="259"/>
        <end position="284"/>
    </location>
</feature>
<evidence type="ECO:0000256" key="1">
    <source>
        <dbReference type="SAM" id="MobiDB-lite"/>
    </source>
</evidence>
<gene>
    <name evidence="2" type="ORF">MG293_011251</name>
</gene>
<reference evidence="2" key="1">
    <citation type="submission" date="2022-03" db="EMBL/GenBank/DDBJ databases">
        <title>Genomic analyses of argali, domestic sheep and their hybrids provide insights into chromosomal evolution, heterosis and genetic basis of agronomic traits.</title>
        <authorList>
            <person name="Li M."/>
        </authorList>
    </citation>
    <scope>NUCLEOTIDE SEQUENCE</scope>
    <source>
        <strain evidence="2">CAU-MHL-2022a</strain>
        <tissue evidence="2">Skin</tissue>
    </source>
</reference>
<protein>
    <submittedName>
        <fullName evidence="2">Uncharacterized protein</fullName>
    </submittedName>
</protein>
<organism evidence="2 3">
    <name type="scientific">Ovis ammon polii</name>
    <dbReference type="NCBI Taxonomy" id="230172"/>
    <lineage>
        <taxon>Eukaryota</taxon>
        <taxon>Metazoa</taxon>
        <taxon>Chordata</taxon>
        <taxon>Craniata</taxon>
        <taxon>Vertebrata</taxon>
        <taxon>Euteleostomi</taxon>
        <taxon>Mammalia</taxon>
        <taxon>Eutheria</taxon>
        <taxon>Laurasiatheria</taxon>
        <taxon>Artiodactyla</taxon>
        <taxon>Ruminantia</taxon>
        <taxon>Pecora</taxon>
        <taxon>Bovidae</taxon>
        <taxon>Caprinae</taxon>
        <taxon>Ovis</taxon>
    </lineage>
</organism>
<proteinExistence type="predicted"/>
<evidence type="ECO:0000313" key="3">
    <source>
        <dbReference type="Proteomes" id="UP001214576"/>
    </source>
</evidence>
<keyword evidence="3" id="KW-1185">Reference proteome</keyword>
<accession>A0AAD4U742</accession>
<dbReference type="EMBL" id="JAKZEL010000012">
    <property type="protein sequence ID" value="KAI4538984.1"/>
    <property type="molecule type" value="Genomic_DNA"/>
</dbReference>
<sequence>MDARSWDGCGQEGPGVFTTDVGHATLFASLFHFLLGNSSFPRISTTLPVSPEPLDWSSIPPTSPTISQAGRATAYSEDQWFGFAYSDDPVSGCALTLLRIETSLPRFIGPFSSVGTERDLDFNNLPSSICGDYELHVPFIMLTGWHRVTATRQEQHLMARSLLKESPGPVSLSTECCEKHCGDKENLNGSFTDDQGDSQIYVRSALAARGFQGRTCFSRATERIRSETLGKRGRNGNRWAWFQNTHRHSGFIRVRTAATVTQRQVTDSRQNRDPNPPNKSTEAKVTVDFLPWKNPFLEPFEILMHGKDGCTFQGKKLPFEMQGSSDEYL</sequence>
<name>A0AAD4U742_OVIAM</name>
<comment type="caution">
    <text evidence="2">The sequence shown here is derived from an EMBL/GenBank/DDBJ whole genome shotgun (WGS) entry which is preliminary data.</text>
</comment>